<dbReference type="Ensembl" id="ENSCVAT00000013335.1">
    <property type="protein sequence ID" value="ENSCVAP00000020838.1"/>
    <property type="gene ID" value="ENSCVAG00000002478.1"/>
</dbReference>
<dbReference type="KEGG" id="cvg:107091189"/>
<dbReference type="PANTHER" id="PTHR15907">
    <property type="entry name" value="DUF614 FAMILY PROTEIN-RELATED"/>
    <property type="match status" value="1"/>
</dbReference>
<accession>A0A3Q2DMW9</accession>
<comment type="similarity">
    <text evidence="1">Belongs to the cornifelin family.</text>
</comment>
<evidence type="ECO:0000313" key="2">
    <source>
        <dbReference type="Ensembl" id="ENSCVAP00000020838.1"/>
    </source>
</evidence>
<dbReference type="AlphaFoldDB" id="A0A3Q2DMW9"/>
<evidence type="ECO:0000313" key="3">
    <source>
        <dbReference type="Proteomes" id="UP000265020"/>
    </source>
</evidence>
<dbReference type="RefSeq" id="XP_015240466.1">
    <property type="nucleotide sequence ID" value="XM_015384980.1"/>
</dbReference>
<dbReference type="GeneID" id="107091189"/>
<sequence>MANTFVIEQPQSIPVTLSSQEWSTDLFDCFKDIPTCCFAYWCLPCFACRTSKEFGEHECLPLLDIFGGSAITMSMRLSVRQRYGINGTLASDWLYSMFCCSCVWCQMSREIKLRNPQTYIITNKGV</sequence>
<evidence type="ECO:0000256" key="1">
    <source>
        <dbReference type="ARBA" id="ARBA00009024"/>
    </source>
</evidence>
<proteinExistence type="inferred from homology"/>
<dbReference type="Proteomes" id="UP000265020">
    <property type="component" value="Unassembled WGS sequence"/>
</dbReference>
<dbReference type="OrthoDB" id="1045822at2759"/>
<dbReference type="STRING" id="28743.ENSCVAP00000020838"/>
<reference evidence="2" key="2">
    <citation type="submission" date="2025-09" db="UniProtKB">
        <authorList>
            <consortium name="Ensembl"/>
        </authorList>
    </citation>
    <scope>IDENTIFICATION</scope>
</reference>
<protein>
    <submittedName>
        <fullName evidence="2">Cornifelin homolog B-like</fullName>
    </submittedName>
</protein>
<keyword evidence="3" id="KW-1185">Reference proteome</keyword>
<dbReference type="GeneTree" id="ENSGT00940000163701"/>
<dbReference type="NCBIfam" id="TIGR01571">
    <property type="entry name" value="A_thal_Cys_rich"/>
    <property type="match status" value="1"/>
</dbReference>
<reference evidence="2" key="1">
    <citation type="submission" date="2025-08" db="UniProtKB">
        <authorList>
            <consortium name="Ensembl"/>
        </authorList>
    </citation>
    <scope>IDENTIFICATION</scope>
</reference>
<dbReference type="OMA" id="SICNDCI"/>
<name>A0A3Q2DMW9_CYPVA</name>
<organism evidence="2 3">
    <name type="scientific">Cyprinodon variegatus</name>
    <name type="common">Sheepshead minnow</name>
    <dbReference type="NCBI Taxonomy" id="28743"/>
    <lineage>
        <taxon>Eukaryota</taxon>
        <taxon>Metazoa</taxon>
        <taxon>Chordata</taxon>
        <taxon>Craniata</taxon>
        <taxon>Vertebrata</taxon>
        <taxon>Euteleostomi</taxon>
        <taxon>Actinopterygii</taxon>
        <taxon>Neopterygii</taxon>
        <taxon>Teleostei</taxon>
        <taxon>Neoteleostei</taxon>
        <taxon>Acanthomorphata</taxon>
        <taxon>Ovalentaria</taxon>
        <taxon>Atherinomorphae</taxon>
        <taxon>Cyprinodontiformes</taxon>
        <taxon>Cyprinodontidae</taxon>
        <taxon>Cyprinodon</taxon>
    </lineage>
</organism>
<dbReference type="Pfam" id="PF04749">
    <property type="entry name" value="PLAC8"/>
    <property type="match status" value="1"/>
</dbReference>
<dbReference type="InterPro" id="IPR006461">
    <property type="entry name" value="PLAC_motif_containing"/>
</dbReference>